<accession>A0A0T5NXP9</accession>
<evidence type="ECO:0008006" key="4">
    <source>
        <dbReference type="Google" id="ProtNLM"/>
    </source>
</evidence>
<evidence type="ECO:0000313" key="2">
    <source>
        <dbReference type="EMBL" id="KRS13558.1"/>
    </source>
</evidence>
<keyword evidence="3" id="KW-1185">Reference proteome</keyword>
<reference evidence="2 3" key="1">
    <citation type="submission" date="2015-04" db="EMBL/GenBank/DDBJ databases">
        <title>The draft genome sequence of Roseovarius sp.R12b.</title>
        <authorList>
            <person name="Li G."/>
            <person name="Lai Q."/>
            <person name="Shao Z."/>
            <person name="Yan P."/>
        </authorList>
    </citation>
    <scope>NUCLEOTIDE SEQUENCE [LARGE SCALE GENOMIC DNA]</scope>
    <source>
        <strain evidence="2 3">R12B</strain>
    </source>
</reference>
<gene>
    <name evidence="2" type="ORF">XM53_06690</name>
</gene>
<dbReference type="InterPro" id="IPR018317">
    <property type="entry name" value="QueC"/>
</dbReference>
<dbReference type="InterPro" id="IPR014729">
    <property type="entry name" value="Rossmann-like_a/b/a_fold"/>
</dbReference>
<dbReference type="EMBL" id="LAXJ01000005">
    <property type="protein sequence ID" value="KRS13558.1"/>
    <property type="molecule type" value="Genomic_DNA"/>
</dbReference>
<dbReference type="Gene3D" id="3.40.50.620">
    <property type="entry name" value="HUPs"/>
    <property type="match status" value="1"/>
</dbReference>
<dbReference type="PATRIC" id="fig|1641875.4.peg.3707"/>
<sequence length="613" mass="68905">MTPPEHHIRCLAPLTKSGGDEEVRLEIDDKPVGVRLRIGRLNEQLVAGLPDRAFDLLEIAAVVYGADAAVSRGGPVDQQMGRKWHRRFIVDMPVRDRDFWARDDVTRLLEETLMFLSGDRFEFGFSQKRYPEAERSKFFKFDAESSWKADRVLMFSGGLDSFAGALEEIAEQRQRVALVSHFSASKIAPVQRNLHKALIGKFGGDFCRHVPVQVQMKGRSLKEGTHRSRSFLFAVLGAITAQAFEQNRVSFHENGVVSLNLPPVNNVVGTRATRTTHPQTLTRFTGFFAKVFEKGMRIDNPLFWRTKTDVVKAISRLGMNDHIAHTRSCADVHNQTKQHVHCGRCSQCIDRRFAMLAAGLTQFDPEEAYKVALMDDARNGAIDREVALSYVRNAQVFEHMTPEVLERTFPAVLDAVGHLDYPPATALTMIADLLNRHGASVSGVMHNTFDSRDADSFPEGSLPRLYGDVQRQALLAAIPDQAAPPDPPMPHPFILEVDTRRRRITIDDRVTFERNATASLLIELATLWLTGVGQGLPPLDYPFLQAAQLAQHLELASDEALRRRVMRARSYLRQRFASSGLDEALGGELIENNPWQGYRLAPDRVIVRKIEQD</sequence>
<protein>
    <recommendedName>
        <fullName evidence="4">7-cyano-7-deazaguanine synthase</fullName>
    </recommendedName>
</protein>
<dbReference type="STRING" id="1641875.XM53_06690"/>
<dbReference type="GO" id="GO:0008616">
    <property type="term" value="P:tRNA queuosine(34) biosynthetic process"/>
    <property type="evidence" value="ECO:0007669"/>
    <property type="project" value="UniProtKB-KW"/>
</dbReference>
<evidence type="ECO:0000256" key="1">
    <source>
        <dbReference type="ARBA" id="ARBA00022785"/>
    </source>
</evidence>
<comment type="caution">
    <text evidence="2">The sequence shown here is derived from an EMBL/GenBank/DDBJ whole genome shotgun (WGS) entry which is preliminary data.</text>
</comment>
<organism evidence="2 3">
    <name type="scientific">Roseovarius atlanticus</name>
    <dbReference type="NCBI Taxonomy" id="1641875"/>
    <lineage>
        <taxon>Bacteria</taxon>
        <taxon>Pseudomonadati</taxon>
        <taxon>Pseudomonadota</taxon>
        <taxon>Alphaproteobacteria</taxon>
        <taxon>Rhodobacterales</taxon>
        <taxon>Roseobacteraceae</taxon>
        <taxon>Roseovarius</taxon>
    </lineage>
</organism>
<evidence type="ECO:0000313" key="3">
    <source>
        <dbReference type="Proteomes" id="UP000051295"/>
    </source>
</evidence>
<dbReference type="Proteomes" id="UP000051295">
    <property type="component" value="Unassembled WGS sequence"/>
</dbReference>
<name>A0A0T5NXP9_9RHOB</name>
<proteinExistence type="predicted"/>
<keyword evidence="1" id="KW-0671">Queuosine biosynthesis</keyword>
<dbReference type="SUPFAM" id="SSF52402">
    <property type="entry name" value="Adenine nucleotide alpha hydrolases-like"/>
    <property type="match status" value="1"/>
</dbReference>
<dbReference type="Pfam" id="PF06508">
    <property type="entry name" value="QueC"/>
    <property type="match status" value="1"/>
</dbReference>
<dbReference type="AlphaFoldDB" id="A0A0T5NXP9"/>